<reference evidence="2 3" key="1">
    <citation type="submission" date="2014-04" db="EMBL/GenBank/DDBJ databases">
        <title>Evolutionary Origins and Diversification of the Mycorrhizal Mutualists.</title>
        <authorList>
            <consortium name="DOE Joint Genome Institute"/>
            <consortium name="Mycorrhizal Genomics Consortium"/>
            <person name="Kohler A."/>
            <person name="Kuo A."/>
            <person name="Nagy L.G."/>
            <person name="Floudas D."/>
            <person name="Copeland A."/>
            <person name="Barry K.W."/>
            <person name="Cichocki N."/>
            <person name="Veneault-Fourrey C."/>
            <person name="LaButti K."/>
            <person name="Lindquist E.A."/>
            <person name="Lipzen A."/>
            <person name="Lundell T."/>
            <person name="Morin E."/>
            <person name="Murat C."/>
            <person name="Riley R."/>
            <person name="Ohm R."/>
            <person name="Sun H."/>
            <person name="Tunlid A."/>
            <person name="Henrissat B."/>
            <person name="Grigoriev I.V."/>
            <person name="Hibbett D.S."/>
            <person name="Martin F."/>
        </authorList>
    </citation>
    <scope>NUCLEOTIDE SEQUENCE [LARGE SCALE GENOMIC DNA]</scope>
    <source>
        <strain evidence="2 3">MD-312</strain>
    </source>
</reference>
<protein>
    <submittedName>
        <fullName evidence="2">Uncharacterized protein</fullName>
    </submittedName>
</protein>
<accession>A0A0C9W9V1</accession>
<feature type="compositionally biased region" description="Polar residues" evidence="1">
    <location>
        <begin position="62"/>
        <end position="77"/>
    </location>
</feature>
<sequence length="202" mass="21455">MPQFTQSFPSQVASQSASAEDDSSALDALATLLTRLRLSAADSRLLIRILETNIAEEEPPALSTSVPDPLTNSTTSVGPAAPPPSAAVLFVNTAPVNAAADVVVVDEGEEDYIEAVSSMAAESALCRYKGVYYNIPAKPRSQISERLYYVTRGKYIGVFAGWDTVSPMVQRVPGGIGLKTDTIEFGEAKLRAAIDRGDAFRG</sequence>
<dbReference type="EMBL" id="KN839876">
    <property type="protein sequence ID" value="KIJ60126.1"/>
    <property type="molecule type" value="Genomic_DNA"/>
</dbReference>
<proteinExistence type="predicted"/>
<dbReference type="Proteomes" id="UP000053820">
    <property type="component" value="Unassembled WGS sequence"/>
</dbReference>
<gene>
    <name evidence="2" type="ORF">HYDPIDRAFT_117590</name>
</gene>
<keyword evidence="3" id="KW-1185">Reference proteome</keyword>
<feature type="region of interest" description="Disordered" evidence="1">
    <location>
        <begin position="1"/>
        <end position="20"/>
    </location>
</feature>
<evidence type="ECO:0000313" key="3">
    <source>
        <dbReference type="Proteomes" id="UP000053820"/>
    </source>
</evidence>
<dbReference type="OrthoDB" id="3270804at2759"/>
<dbReference type="HOGENOM" id="CLU_1367044_0_0_1"/>
<evidence type="ECO:0000313" key="2">
    <source>
        <dbReference type="EMBL" id="KIJ60126.1"/>
    </source>
</evidence>
<feature type="region of interest" description="Disordered" evidence="1">
    <location>
        <begin position="59"/>
        <end position="78"/>
    </location>
</feature>
<name>A0A0C9W9V1_9AGAM</name>
<dbReference type="AlphaFoldDB" id="A0A0C9W9V1"/>
<organism evidence="2 3">
    <name type="scientific">Hydnomerulius pinastri MD-312</name>
    <dbReference type="NCBI Taxonomy" id="994086"/>
    <lineage>
        <taxon>Eukaryota</taxon>
        <taxon>Fungi</taxon>
        <taxon>Dikarya</taxon>
        <taxon>Basidiomycota</taxon>
        <taxon>Agaricomycotina</taxon>
        <taxon>Agaricomycetes</taxon>
        <taxon>Agaricomycetidae</taxon>
        <taxon>Boletales</taxon>
        <taxon>Boletales incertae sedis</taxon>
        <taxon>Leucogyrophana</taxon>
    </lineage>
</organism>
<evidence type="ECO:0000256" key="1">
    <source>
        <dbReference type="SAM" id="MobiDB-lite"/>
    </source>
</evidence>